<feature type="transmembrane region" description="Helical" evidence="16">
    <location>
        <begin position="154"/>
        <end position="182"/>
    </location>
</feature>
<dbReference type="GO" id="GO:0005891">
    <property type="term" value="C:voltage-gated calcium channel complex"/>
    <property type="evidence" value="ECO:0007669"/>
    <property type="project" value="InterPro"/>
</dbReference>
<gene>
    <name evidence="18" type="ORF">HAZT_HAZT008027</name>
</gene>
<dbReference type="InterPro" id="IPR050599">
    <property type="entry name" value="VDCC_alpha-1_subunit"/>
</dbReference>
<evidence type="ECO:0000256" key="2">
    <source>
        <dbReference type="ARBA" id="ARBA00022448"/>
    </source>
</evidence>
<feature type="domain" description="Ion transport" evidence="17">
    <location>
        <begin position="7"/>
        <end position="180"/>
    </location>
</feature>
<feature type="binding site" evidence="13">
    <location>
        <position position="135"/>
    </location>
    <ligand>
        <name>Ca(2+)</name>
        <dbReference type="ChEBI" id="CHEBI:29108"/>
    </ligand>
</feature>
<dbReference type="PRINTS" id="PR00167">
    <property type="entry name" value="CACHANNEL"/>
</dbReference>
<evidence type="ECO:0000256" key="3">
    <source>
        <dbReference type="ARBA" id="ARBA00022568"/>
    </source>
</evidence>
<evidence type="ECO:0000256" key="10">
    <source>
        <dbReference type="ARBA" id="ARBA00023136"/>
    </source>
</evidence>
<dbReference type="PANTHER" id="PTHR45628">
    <property type="entry name" value="VOLTAGE-DEPENDENT CALCIUM CHANNEL TYPE A SUBUNIT ALPHA-1"/>
    <property type="match status" value="1"/>
</dbReference>
<keyword evidence="9" id="KW-0406">Ion transport</keyword>
<proteinExistence type="inferred from homology"/>
<dbReference type="PANTHER" id="PTHR45628:SF7">
    <property type="entry name" value="VOLTAGE-DEPENDENT CALCIUM CHANNEL TYPE A SUBUNIT ALPHA-1"/>
    <property type="match status" value="1"/>
</dbReference>
<dbReference type="GO" id="GO:0098703">
    <property type="term" value="P:calcium ion import across plasma membrane"/>
    <property type="evidence" value="ECO:0007669"/>
    <property type="project" value="TreeGrafter"/>
</dbReference>
<organism evidence="18">
    <name type="scientific">Hyalella azteca</name>
    <name type="common">Amphipod</name>
    <dbReference type="NCBI Taxonomy" id="294128"/>
    <lineage>
        <taxon>Eukaryota</taxon>
        <taxon>Metazoa</taxon>
        <taxon>Ecdysozoa</taxon>
        <taxon>Arthropoda</taxon>
        <taxon>Crustacea</taxon>
        <taxon>Multicrustacea</taxon>
        <taxon>Malacostraca</taxon>
        <taxon>Eumalacostraca</taxon>
        <taxon>Peracarida</taxon>
        <taxon>Amphipoda</taxon>
        <taxon>Senticaudata</taxon>
        <taxon>Talitrida</taxon>
        <taxon>Talitroidea</taxon>
        <taxon>Hyalellidae</taxon>
        <taxon>Hyalella</taxon>
    </lineage>
</organism>
<accession>A0A6A0GZJ6</accession>
<dbReference type="EMBL" id="JQDR03010556">
    <property type="protein sequence ID" value="KAA0194095.1"/>
    <property type="molecule type" value="Genomic_DNA"/>
</dbReference>
<keyword evidence="10 16" id="KW-0472">Membrane</keyword>
<sequence>MGCKLTCFYQNAGLQVVLKSIIKAMAPLLQIGLLVLFAIVIFAIIGLDFYCGALHKTCYSLEDLDVIITEGEAATPCYADGLENSNETTSPSGAFLCDPSVSICLERWDGPNFGITSFDNIGFAMLTVFQCITQEGWTSILYWTNDSVGSTFNIFYFVPLIVIGSFFMLNLVLGVLSGLFVFDLYYRRRTLTKVLCRTNDDHKATFVLILSPCREFAKERERVENRQEFLRLRRQQQLEKELNGYVEWICKAEEVILAEERTTDEEKAHIMEARRRAAAKRKKLKNLGKSKSTDTDEEDNDIEEEDGQCWTITVSLLPTFLSDNHF</sequence>
<evidence type="ECO:0000256" key="7">
    <source>
        <dbReference type="ARBA" id="ARBA00022882"/>
    </source>
</evidence>
<comment type="similarity">
    <text evidence="14">Belongs to the calcium channel alpha-1 subunit (TC 1.A.1.11) family.</text>
</comment>
<evidence type="ECO:0000259" key="17">
    <source>
        <dbReference type="Pfam" id="PF00520"/>
    </source>
</evidence>
<keyword evidence="7 14" id="KW-0851">Voltage-gated channel</keyword>
<dbReference type="Proteomes" id="UP000711488">
    <property type="component" value="Unassembled WGS sequence"/>
</dbReference>
<evidence type="ECO:0000256" key="6">
    <source>
        <dbReference type="ARBA" id="ARBA00022837"/>
    </source>
</evidence>
<evidence type="ECO:0000256" key="11">
    <source>
        <dbReference type="ARBA" id="ARBA00023180"/>
    </source>
</evidence>
<evidence type="ECO:0000256" key="4">
    <source>
        <dbReference type="ARBA" id="ARBA00022673"/>
    </source>
</evidence>
<comment type="caution">
    <text evidence="18">The sequence shown here is derived from an EMBL/GenBank/DDBJ whole genome shotgun (WGS) entry which is preliminary data.</text>
</comment>
<dbReference type="Gene3D" id="1.10.287.70">
    <property type="match status" value="1"/>
</dbReference>
<dbReference type="SUPFAM" id="SSF81324">
    <property type="entry name" value="Voltage-gated potassium channels"/>
    <property type="match status" value="1"/>
</dbReference>
<dbReference type="GO" id="GO:0007268">
    <property type="term" value="P:chemical synaptic transmission"/>
    <property type="evidence" value="ECO:0007669"/>
    <property type="project" value="TreeGrafter"/>
</dbReference>
<comment type="subcellular location">
    <subcellularLocation>
        <location evidence="1 14">Membrane</location>
        <topology evidence="1 14">Multi-pass membrane protein</topology>
    </subcellularLocation>
</comment>
<keyword evidence="2" id="KW-0813">Transport</keyword>
<evidence type="ECO:0000256" key="13">
    <source>
        <dbReference type="PIRSR" id="PIRSR602077-1"/>
    </source>
</evidence>
<dbReference type="GO" id="GO:0046872">
    <property type="term" value="F:metal ion binding"/>
    <property type="evidence" value="ECO:0007669"/>
    <property type="project" value="UniProtKB-KW"/>
</dbReference>
<evidence type="ECO:0000256" key="8">
    <source>
        <dbReference type="ARBA" id="ARBA00022989"/>
    </source>
</evidence>
<feature type="transmembrane region" description="Helical" evidence="16">
    <location>
        <begin position="28"/>
        <end position="47"/>
    </location>
</feature>
<evidence type="ECO:0000256" key="14">
    <source>
        <dbReference type="RuleBase" id="RU003808"/>
    </source>
</evidence>
<dbReference type="GO" id="GO:0045202">
    <property type="term" value="C:synapse"/>
    <property type="evidence" value="ECO:0007669"/>
    <property type="project" value="GOC"/>
</dbReference>
<reference evidence="18" key="2">
    <citation type="journal article" date="2018" name="Environ. Sci. Technol.">
        <title>The Toxicogenome of Hyalella azteca: A Model for Sediment Ecotoxicology and Evolutionary Toxicology.</title>
        <authorList>
            <person name="Poynton H.C."/>
            <person name="Hasenbein S."/>
            <person name="Benoit J.B."/>
            <person name="Sepulveda M.S."/>
            <person name="Poelchau M.F."/>
            <person name="Hughes D.S.T."/>
            <person name="Murali S.C."/>
            <person name="Chen S."/>
            <person name="Glastad K.M."/>
            <person name="Goodisman M.A.D."/>
            <person name="Werren J.H."/>
            <person name="Vineis J.H."/>
            <person name="Bowen J.L."/>
            <person name="Friedrich M."/>
            <person name="Jones J."/>
            <person name="Robertson H.M."/>
            <person name="Feyereisen R."/>
            <person name="Mechler-Hickson A."/>
            <person name="Mathers N."/>
            <person name="Lee C.E."/>
            <person name="Colbourne J.K."/>
            <person name="Biales A."/>
            <person name="Johnston J.S."/>
            <person name="Wellborn G.A."/>
            <person name="Rosendale A.J."/>
            <person name="Cridge A.G."/>
            <person name="Munoz-Torres M.C."/>
            <person name="Bain P.A."/>
            <person name="Manny A.R."/>
            <person name="Major K.M."/>
            <person name="Lambert F.N."/>
            <person name="Vulpe C.D."/>
            <person name="Tuck P."/>
            <person name="Blalock B.J."/>
            <person name="Lin Y.Y."/>
            <person name="Smith M.E."/>
            <person name="Ochoa-Acuna H."/>
            <person name="Chen M.M."/>
            <person name="Childers C.P."/>
            <person name="Qu J."/>
            <person name="Dugan S."/>
            <person name="Lee S.L."/>
            <person name="Chao H."/>
            <person name="Dinh H."/>
            <person name="Han Y."/>
            <person name="Doddapaneni H."/>
            <person name="Worley K.C."/>
            <person name="Muzny D.M."/>
            <person name="Gibbs R.A."/>
            <person name="Richards S."/>
        </authorList>
    </citation>
    <scope>NUCLEOTIDE SEQUENCE</scope>
    <source>
        <strain evidence="18">HAZT.00-mixed</strain>
        <tissue evidence="18">Whole organism</tissue>
    </source>
</reference>
<keyword evidence="8 16" id="KW-1133">Transmembrane helix</keyword>
<dbReference type="Pfam" id="PF00520">
    <property type="entry name" value="Ion_trans"/>
    <property type="match status" value="1"/>
</dbReference>
<dbReference type="InterPro" id="IPR005821">
    <property type="entry name" value="Ion_trans_dom"/>
</dbReference>
<keyword evidence="11" id="KW-0325">Glycoprotein</keyword>
<keyword evidence="12" id="KW-0407">Ion channel</keyword>
<reference evidence="18" key="1">
    <citation type="submission" date="2014-08" db="EMBL/GenBank/DDBJ databases">
        <authorList>
            <person name="Murali S."/>
            <person name="Richards S."/>
            <person name="Bandaranaike D."/>
            <person name="Bellair M."/>
            <person name="Blankenburg K."/>
            <person name="Chao H."/>
            <person name="Dinh H."/>
            <person name="Doddapaneni H."/>
            <person name="Dugan-Rocha S."/>
            <person name="Elkadiri S."/>
            <person name="Gnanaolivu R."/>
            <person name="Hughes D."/>
            <person name="Lee S."/>
            <person name="Li M."/>
            <person name="Ming W."/>
            <person name="Munidasa M."/>
            <person name="Muniz J."/>
            <person name="Nguyen L."/>
            <person name="Osuji N."/>
            <person name="Pu L.-L."/>
            <person name="Puazo M."/>
            <person name="Skinner E."/>
            <person name="Qu C."/>
            <person name="Quiroz J."/>
            <person name="Raj R."/>
            <person name="Weissenberger G."/>
            <person name="Xin Y."/>
            <person name="Zou X."/>
            <person name="Han Y."/>
            <person name="Worley K."/>
            <person name="Muzny D."/>
            <person name="Gibbs R."/>
        </authorList>
    </citation>
    <scope>NUCLEOTIDE SEQUENCE</scope>
    <source>
        <strain evidence="18">HAZT.00-mixed</strain>
        <tissue evidence="18">Whole organism</tissue>
    </source>
</reference>
<evidence type="ECO:0000256" key="1">
    <source>
        <dbReference type="ARBA" id="ARBA00004141"/>
    </source>
</evidence>
<evidence type="ECO:0000256" key="16">
    <source>
        <dbReference type="SAM" id="Phobius"/>
    </source>
</evidence>
<protein>
    <recommendedName>
        <fullName evidence="17">Ion transport domain-containing protein</fullName>
    </recommendedName>
</protein>
<keyword evidence="4 14" id="KW-0107">Calcium channel</keyword>
<dbReference type="Gene3D" id="6.10.250.2500">
    <property type="match status" value="1"/>
</dbReference>
<evidence type="ECO:0000313" key="18">
    <source>
        <dbReference type="EMBL" id="KAA0194095.1"/>
    </source>
</evidence>
<keyword evidence="6 13" id="KW-0106">Calcium</keyword>
<dbReference type="AlphaFoldDB" id="A0A6A0GZJ6"/>
<keyword evidence="13" id="KW-0479">Metal-binding</keyword>
<name>A0A6A0GZJ6_HYAAZ</name>
<evidence type="ECO:0000256" key="9">
    <source>
        <dbReference type="ARBA" id="ARBA00023065"/>
    </source>
</evidence>
<reference evidence="18" key="3">
    <citation type="submission" date="2019-06" db="EMBL/GenBank/DDBJ databases">
        <authorList>
            <person name="Poynton C."/>
            <person name="Hasenbein S."/>
            <person name="Benoit J.B."/>
            <person name="Sepulveda M.S."/>
            <person name="Poelchau M.F."/>
            <person name="Murali S.C."/>
            <person name="Chen S."/>
            <person name="Glastad K.M."/>
            <person name="Werren J.H."/>
            <person name="Vineis J.H."/>
            <person name="Bowen J.L."/>
            <person name="Friedrich M."/>
            <person name="Jones J."/>
            <person name="Robertson H.M."/>
            <person name="Feyereisen R."/>
            <person name="Mechler-Hickson A."/>
            <person name="Mathers N."/>
            <person name="Lee C.E."/>
            <person name="Colbourne J.K."/>
            <person name="Biales A."/>
            <person name="Johnston J.S."/>
            <person name="Wellborn G.A."/>
            <person name="Rosendale A.J."/>
            <person name="Cridge A.G."/>
            <person name="Munoz-Torres M.C."/>
            <person name="Bain P.A."/>
            <person name="Manny A.R."/>
            <person name="Major K.M."/>
            <person name="Lambert F.N."/>
            <person name="Vulpe C.D."/>
            <person name="Tuck P."/>
            <person name="Blalock B.J."/>
            <person name="Lin Y.-Y."/>
            <person name="Smith M.E."/>
            <person name="Ochoa-Acuna H."/>
            <person name="Chen M.-J.M."/>
            <person name="Childers C.P."/>
            <person name="Qu J."/>
            <person name="Dugan S."/>
            <person name="Lee S.L."/>
            <person name="Chao H."/>
            <person name="Dinh H."/>
            <person name="Han Y."/>
            <person name="Doddapaneni H."/>
            <person name="Worley K.C."/>
            <person name="Muzny D.M."/>
            <person name="Gibbs R.A."/>
            <person name="Richards S."/>
        </authorList>
    </citation>
    <scope>NUCLEOTIDE SEQUENCE</scope>
    <source>
        <strain evidence="18">HAZT.00-mixed</strain>
        <tissue evidence="18">Whole organism</tissue>
    </source>
</reference>
<evidence type="ECO:0000256" key="15">
    <source>
        <dbReference type="SAM" id="MobiDB-lite"/>
    </source>
</evidence>
<keyword evidence="5 16" id="KW-0812">Transmembrane</keyword>
<dbReference type="InterPro" id="IPR002077">
    <property type="entry name" value="VDCCAlpha1"/>
</dbReference>
<evidence type="ECO:0000256" key="12">
    <source>
        <dbReference type="ARBA" id="ARBA00023303"/>
    </source>
</evidence>
<dbReference type="GO" id="GO:0008331">
    <property type="term" value="F:high voltage-gated calcium channel activity"/>
    <property type="evidence" value="ECO:0007669"/>
    <property type="project" value="TreeGrafter"/>
</dbReference>
<keyword evidence="3 14" id="KW-0109">Calcium transport</keyword>
<evidence type="ECO:0000256" key="5">
    <source>
        <dbReference type="ARBA" id="ARBA00022692"/>
    </source>
</evidence>
<dbReference type="FunFam" id="1.10.287.70:FF:000007">
    <property type="entry name" value="Voltage-dependent L-type calcium channel subunit alpha"/>
    <property type="match status" value="1"/>
</dbReference>
<feature type="region of interest" description="Disordered" evidence="15">
    <location>
        <begin position="284"/>
        <end position="303"/>
    </location>
</feature>